<reference evidence="1" key="1">
    <citation type="submission" date="2018-01" db="EMBL/GenBank/DDBJ databases">
        <authorList>
            <person name="Gaut B.S."/>
            <person name="Morton B.R."/>
            <person name="Clegg M.T."/>
            <person name="Duvall M.R."/>
        </authorList>
    </citation>
    <scope>NUCLEOTIDE SEQUENCE</scope>
    <source>
        <strain evidence="1">Lactococcus lactis</strain>
    </source>
</reference>
<organism evidence="1">
    <name type="scientific">Lactococcus lactis</name>
    <dbReference type="NCBI Taxonomy" id="1358"/>
    <lineage>
        <taxon>Bacteria</taxon>
        <taxon>Bacillati</taxon>
        <taxon>Bacillota</taxon>
        <taxon>Bacilli</taxon>
        <taxon>Lactobacillales</taxon>
        <taxon>Streptococcaceae</taxon>
        <taxon>Lactococcus</taxon>
    </lineage>
</organism>
<evidence type="ECO:0000313" key="1">
    <source>
        <dbReference type="EMBL" id="SPB24253.1"/>
    </source>
</evidence>
<accession>A0A2X0PDP4</accession>
<evidence type="ECO:0000313" key="2">
    <source>
        <dbReference type="EMBL" id="SPS10854.1"/>
    </source>
</evidence>
<dbReference type="RefSeq" id="WP_127093674.1">
    <property type="nucleotide sequence ID" value="NZ_OGTW02000018.1"/>
</dbReference>
<gene>
    <name evidence="1" type="ORF">AMHIJAGA_00787</name>
</gene>
<name>A0A2X0PDP4_9LACT</name>
<dbReference type="AlphaFoldDB" id="A0A2X0PDP4"/>
<evidence type="ECO:0000313" key="3">
    <source>
        <dbReference type="Proteomes" id="UP000279235"/>
    </source>
</evidence>
<dbReference type="Proteomes" id="UP000279235">
    <property type="component" value="Unassembled WGS sequence"/>
</dbReference>
<sequence>MTDYIHFSENNLDVYSVKLANFILRANVESESLLKELFKRTEHYKGLTQKEKNLELENNTYTEVNEVYKLEKKTIYIASEIFYFQDKYSEPFIPFKYKKNGKDSHKIYNSIKHDKVNNLKKADLETAINMLGTLFILNSCFFPELIQKEQDDRSKIFRGKRAYIEPLFLSMFDKIDKLNKDEVENYLSSCLYFEWISDYYLTENLPYCQGPSKNVGFGSLKM</sequence>
<dbReference type="EMBL" id="OGTW01000018">
    <property type="protein sequence ID" value="SPB24253.1"/>
    <property type="molecule type" value="Genomic_DNA"/>
</dbReference>
<protein>
    <submittedName>
        <fullName evidence="1">Uncharacterized protein</fullName>
    </submittedName>
</protein>
<proteinExistence type="predicted"/>
<dbReference type="EMBL" id="OGTW02000018">
    <property type="protein sequence ID" value="SPS10854.1"/>
    <property type="molecule type" value="Genomic_DNA"/>
</dbReference>
<reference evidence="3" key="3">
    <citation type="submission" date="2018-05" db="EMBL/GenBank/DDBJ databases">
        <authorList>
            <person name="Duru I."/>
        </authorList>
    </citation>
    <scope>NUCLEOTIDE SEQUENCE [LARGE SCALE GENOMIC DNA]</scope>
</reference>
<reference evidence="2" key="2">
    <citation type="submission" date="2018-05" db="EMBL/GenBank/DDBJ databases">
        <authorList>
            <person name="Lanie J.A."/>
            <person name="Ng W.-L."/>
            <person name="Kazmierczak K.M."/>
            <person name="Andrzejewski T.M."/>
            <person name="Davidsen T.M."/>
            <person name="Wayne K.J."/>
            <person name="Tettelin H."/>
            <person name="Glass J.I."/>
            <person name="Rusch D."/>
            <person name="Podicherti R."/>
            <person name="Tsui H.-C.T."/>
            <person name="Winkler M.E."/>
        </authorList>
    </citation>
    <scope>NUCLEOTIDE SEQUENCE</scope>
    <source>
        <strain evidence="2">Lactococcus lactis</strain>
    </source>
</reference>